<sequence length="446" mass="46270">MIVRALRAVTPEGERAVSVGVRDGRIAWVGEYGHSARAARTVETAGDEVLLPGLVDSHVHINEPGRTEWEGFATATRAAAAGGVTTLVDMPLNSVPPTTTLDALEEKRAAADGAVAVDVAFWGGAVPENSSPETAGELRRLHEAGVCGFKAFLAPSGVEEFGHLGPAELRTAAEAIGAFGGLLIVHAEDPAVLAAAPAAHGRDYAAFAASRPEQAEAAAVRAVVEAARATGARTHILHLSSSAALPEIARARAEGVPVTAETCPHYLTLAAEDVPPGATQYKCCPPIRGAAERDALWQGLAEGVIDCVVSDHSPSPPALKNTATGDFATAWGGISGLQVGFSAVWTAAAARGHRLADVAAWMSRAPAEIAGLSTKGVLEPGRDADFAVVAPEDPVRVDAASLHHRHPLTPYDGRDLVGRVRSAWLRGDPIDPDGRRPPRGRLLTRG</sequence>
<dbReference type="PANTHER" id="PTHR43668:SF2">
    <property type="entry name" value="ALLANTOINASE"/>
    <property type="match status" value="1"/>
</dbReference>
<dbReference type="Pfam" id="PF01979">
    <property type="entry name" value="Amidohydro_1"/>
    <property type="match status" value="1"/>
</dbReference>
<dbReference type="InterPro" id="IPR002195">
    <property type="entry name" value="Dihydroorotase_CS"/>
</dbReference>
<comment type="subunit">
    <text evidence="6">Homotetramer.</text>
</comment>
<evidence type="ECO:0000256" key="3">
    <source>
        <dbReference type="ARBA" id="ARBA00004968"/>
    </source>
</evidence>
<comment type="similarity">
    <text evidence="5">Belongs to the metallo-dependent hydrolases superfamily. Allantoinase family.</text>
</comment>
<dbReference type="AlphaFoldDB" id="A0A0C2JAT5"/>
<feature type="region of interest" description="Disordered" evidence="12">
    <location>
        <begin position="427"/>
        <end position="446"/>
    </location>
</feature>
<gene>
    <name evidence="14" type="ORF">LP52_12580</name>
</gene>
<name>A0A0C2JAT5_9ACTN</name>
<evidence type="ECO:0000313" key="14">
    <source>
        <dbReference type="EMBL" id="KIH98576.1"/>
    </source>
</evidence>
<evidence type="ECO:0000256" key="6">
    <source>
        <dbReference type="ARBA" id="ARBA00011881"/>
    </source>
</evidence>
<dbReference type="InterPro" id="IPR006680">
    <property type="entry name" value="Amidohydro-rel"/>
</dbReference>
<evidence type="ECO:0000256" key="7">
    <source>
        <dbReference type="ARBA" id="ARBA00012863"/>
    </source>
</evidence>
<evidence type="ECO:0000256" key="9">
    <source>
        <dbReference type="ARBA" id="ARBA00022723"/>
    </source>
</evidence>
<dbReference type="GO" id="GO:0006145">
    <property type="term" value="P:purine nucleobase catabolic process"/>
    <property type="evidence" value="ECO:0007669"/>
    <property type="project" value="TreeGrafter"/>
</dbReference>
<comment type="function">
    <text evidence="2">Catalyzes the reversible cyclization of carbamoyl aspartate to dihydroorotate.</text>
</comment>
<evidence type="ECO:0000256" key="5">
    <source>
        <dbReference type="ARBA" id="ARBA00010368"/>
    </source>
</evidence>
<comment type="pathway">
    <text evidence="3">Nitrogen metabolism; (S)-allantoin degradation; allantoate from (S)-allantoin: step 1/1.</text>
</comment>
<accession>A0A0C2JAT5</accession>
<evidence type="ECO:0000256" key="10">
    <source>
        <dbReference type="ARBA" id="ARBA00022801"/>
    </source>
</evidence>
<evidence type="ECO:0000256" key="2">
    <source>
        <dbReference type="ARBA" id="ARBA00002368"/>
    </source>
</evidence>
<dbReference type="InterPro" id="IPR017593">
    <property type="entry name" value="Allantoinase"/>
</dbReference>
<dbReference type="GO" id="GO:0004038">
    <property type="term" value="F:allantoinase activity"/>
    <property type="evidence" value="ECO:0007669"/>
    <property type="project" value="UniProtKB-EC"/>
</dbReference>
<keyword evidence="9" id="KW-0479">Metal-binding</keyword>
<feature type="compositionally biased region" description="Basic residues" evidence="12">
    <location>
        <begin position="437"/>
        <end position="446"/>
    </location>
</feature>
<dbReference type="SUPFAM" id="SSF51556">
    <property type="entry name" value="Metallo-dependent hydrolases"/>
    <property type="match status" value="1"/>
</dbReference>
<dbReference type="GO" id="GO:0000256">
    <property type="term" value="P:allantoin catabolic process"/>
    <property type="evidence" value="ECO:0007669"/>
    <property type="project" value="InterPro"/>
</dbReference>
<evidence type="ECO:0000256" key="1">
    <source>
        <dbReference type="ARBA" id="ARBA00001947"/>
    </source>
</evidence>
<dbReference type="EC" id="3.5.2.5" evidence="7"/>
<dbReference type="Proteomes" id="UP000031675">
    <property type="component" value="Unassembled WGS sequence"/>
</dbReference>
<organism evidence="14 15">
    <name type="scientific">Streptomonospora alba</name>
    <dbReference type="NCBI Taxonomy" id="183763"/>
    <lineage>
        <taxon>Bacteria</taxon>
        <taxon>Bacillati</taxon>
        <taxon>Actinomycetota</taxon>
        <taxon>Actinomycetes</taxon>
        <taxon>Streptosporangiales</taxon>
        <taxon>Nocardiopsidaceae</taxon>
        <taxon>Streptomonospora</taxon>
    </lineage>
</organism>
<evidence type="ECO:0000256" key="4">
    <source>
        <dbReference type="ARBA" id="ARBA00010286"/>
    </source>
</evidence>
<keyword evidence="8" id="KW-0659">Purine metabolism</keyword>
<dbReference type="GO" id="GO:0008270">
    <property type="term" value="F:zinc ion binding"/>
    <property type="evidence" value="ECO:0007669"/>
    <property type="project" value="InterPro"/>
</dbReference>
<dbReference type="NCBIfam" id="TIGR03178">
    <property type="entry name" value="allantoinase"/>
    <property type="match status" value="1"/>
</dbReference>
<dbReference type="FunFam" id="3.20.20.140:FF:000032">
    <property type="entry name" value="Allantoinase Dal1"/>
    <property type="match status" value="1"/>
</dbReference>
<evidence type="ECO:0000313" key="15">
    <source>
        <dbReference type="Proteomes" id="UP000031675"/>
    </source>
</evidence>
<evidence type="ECO:0000256" key="11">
    <source>
        <dbReference type="ARBA" id="ARBA00022833"/>
    </source>
</evidence>
<dbReference type="InterPro" id="IPR050138">
    <property type="entry name" value="DHOase/Allantoinase_Hydrolase"/>
</dbReference>
<feature type="domain" description="Amidohydrolase-related" evidence="13">
    <location>
        <begin position="49"/>
        <end position="394"/>
    </location>
</feature>
<dbReference type="InterPro" id="IPR011059">
    <property type="entry name" value="Metal-dep_hydrolase_composite"/>
</dbReference>
<dbReference type="Gene3D" id="3.20.20.140">
    <property type="entry name" value="Metal-dependent hydrolases"/>
    <property type="match status" value="1"/>
</dbReference>
<dbReference type="GO" id="GO:0050897">
    <property type="term" value="F:cobalt ion binding"/>
    <property type="evidence" value="ECO:0007669"/>
    <property type="project" value="InterPro"/>
</dbReference>
<evidence type="ECO:0000256" key="8">
    <source>
        <dbReference type="ARBA" id="ARBA00022631"/>
    </source>
</evidence>
<proteinExistence type="inferred from homology"/>
<comment type="similarity">
    <text evidence="4">Belongs to the metallo-dependent hydrolases superfamily. DHOase family. Class I DHOase subfamily.</text>
</comment>
<evidence type="ECO:0000256" key="12">
    <source>
        <dbReference type="SAM" id="MobiDB-lite"/>
    </source>
</evidence>
<dbReference type="EMBL" id="JROO01000023">
    <property type="protein sequence ID" value="KIH98576.1"/>
    <property type="molecule type" value="Genomic_DNA"/>
</dbReference>
<dbReference type="GO" id="GO:0005737">
    <property type="term" value="C:cytoplasm"/>
    <property type="evidence" value="ECO:0007669"/>
    <property type="project" value="TreeGrafter"/>
</dbReference>
<keyword evidence="10" id="KW-0378">Hydrolase</keyword>
<dbReference type="PROSITE" id="PS00482">
    <property type="entry name" value="DIHYDROOROTASE_1"/>
    <property type="match status" value="1"/>
</dbReference>
<keyword evidence="11" id="KW-0862">Zinc</keyword>
<protein>
    <recommendedName>
        <fullName evidence="7">allantoinase</fullName>
        <ecNumber evidence="7">3.5.2.5</ecNumber>
    </recommendedName>
</protein>
<dbReference type="SUPFAM" id="SSF51338">
    <property type="entry name" value="Composite domain of metallo-dependent hydrolases"/>
    <property type="match status" value="1"/>
</dbReference>
<evidence type="ECO:0000259" key="13">
    <source>
        <dbReference type="Pfam" id="PF01979"/>
    </source>
</evidence>
<comment type="caution">
    <text evidence="14">The sequence shown here is derived from an EMBL/GenBank/DDBJ whole genome shotgun (WGS) entry which is preliminary data.</text>
</comment>
<keyword evidence="15" id="KW-1185">Reference proteome</keyword>
<dbReference type="STRING" id="183763.LP52_12580"/>
<comment type="cofactor">
    <cofactor evidence="1">
        <name>Zn(2+)</name>
        <dbReference type="ChEBI" id="CHEBI:29105"/>
    </cofactor>
</comment>
<dbReference type="InterPro" id="IPR032466">
    <property type="entry name" value="Metal_Hydrolase"/>
</dbReference>
<reference evidence="15" key="1">
    <citation type="journal article" date="2015" name="Chem. Biol.">
        <title>Structure, bioactivity, and resistance mechanism of streptomonomicin, an unusual lasso Peptide from an understudied halophilic actinomycete.</title>
        <authorList>
            <person name="Metelev M."/>
            <person name="Tietz J.I."/>
            <person name="Melby J.O."/>
            <person name="Blair P.M."/>
            <person name="Zhu L."/>
            <person name="Livnat I."/>
            <person name="Severinov K."/>
            <person name="Mitchell D.A."/>
        </authorList>
    </citation>
    <scope>NUCLEOTIDE SEQUENCE [LARGE SCALE GENOMIC DNA]</scope>
    <source>
        <strain evidence="15">YIM 90003</strain>
    </source>
</reference>
<dbReference type="PANTHER" id="PTHR43668">
    <property type="entry name" value="ALLANTOINASE"/>
    <property type="match status" value="1"/>
</dbReference>